<organism evidence="2 3">
    <name type="scientific">Mycolicibacterium aurum</name>
    <name type="common">Mycobacterium aurum</name>
    <dbReference type="NCBI Taxonomy" id="1791"/>
    <lineage>
        <taxon>Bacteria</taxon>
        <taxon>Bacillati</taxon>
        <taxon>Actinomycetota</taxon>
        <taxon>Actinomycetes</taxon>
        <taxon>Mycobacteriales</taxon>
        <taxon>Mycobacteriaceae</taxon>
        <taxon>Mycolicibacterium</taxon>
    </lineage>
</organism>
<protein>
    <submittedName>
        <fullName evidence="2">Fatty acid desaturase</fullName>
        <ecNumber evidence="2">1.14.19.-</ecNumber>
    </submittedName>
</protein>
<dbReference type="InterPro" id="IPR012171">
    <property type="entry name" value="Fatty_acid_desaturase"/>
</dbReference>
<dbReference type="EC" id="1.14.19.-" evidence="2"/>
<dbReference type="STRING" id="1791.GCA_001049355_02256"/>
<dbReference type="AlphaFoldDB" id="A0A448IHI7"/>
<evidence type="ECO:0000259" key="1">
    <source>
        <dbReference type="Pfam" id="PF00487"/>
    </source>
</evidence>
<evidence type="ECO:0000313" key="3">
    <source>
        <dbReference type="Proteomes" id="UP000279306"/>
    </source>
</evidence>
<dbReference type="GO" id="GO:0016717">
    <property type="term" value="F:oxidoreductase activity, acting on paired donors, with oxidation of a pair of donors resulting in the reduction of molecular oxygen to two molecules of water"/>
    <property type="evidence" value="ECO:0007669"/>
    <property type="project" value="TreeGrafter"/>
</dbReference>
<dbReference type="GO" id="GO:0016020">
    <property type="term" value="C:membrane"/>
    <property type="evidence" value="ECO:0007669"/>
    <property type="project" value="TreeGrafter"/>
</dbReference>
<feature type="domain" description="Fatty acid desaturase" evidence="1">
    <location>
        <begin position="69"/>
        <end position="334"/>
    </location>
</feature>
<dbReference type="Proteomes" id="UP000279306">
    <property type="component" value="Chromosome"/>
</dbReference>
<dbReference type="GO" id="GO:0008610">
    <property type="term" value="P:lipid biosynthetic process"/>
    <property type="evidence" value="ECO:0007669"/>
    <property type="project" value="UniProtKB-ARBA"/>
</dbReference>
<keyword evidence="3" id="KW-1185">Reference proteome</keyword>
<dbReference type="RefSeq" id="WP_048632180.1">
    <property type="nucleotide sequence ID" value="NZ_CVQQ01000006.1"/>
</dbReference>
<evidence type="ECO:0000313" key="2">
    <source>
        <dbReference type="EMBL" id="VEG51727.1"/>
    </source>
</evidence>
<dbReference type="Pfam" id="PF00487">
    <property type="entry name" value="FA_desaturase"/>
    <property type="match status" value="1"/>
</dbReference>
<gene>
    <name evidence="2" type="primary">desA3_1</name>
    <name evidence="2" type="ORF">NCTC10437_00840</name>
</gene>
<dbReference type="OrthoDB" id="104711at2"/>
<accession>A0A448IHI7</accession>
<proteinExistence type="predicted"/>
<dbReference type="EMBL" id="LR134356">
    <property type="protein sequence ID" value="VEG51727.1"/>
    <property type="molecule type" value="Genomic_DNA"/>
</dbReference>
<keyword evidence="2" id="KW-0560">Oxidoreductase</keyword>
<name>A0A448IHI7_MYCAU</name>
<sequence>MAIADIAAYAHLTDQDIEALADELETIRRDIEGSLGERDAAYIRHTILFQRTLDVAARLVLAFSRSRKGWLLGTAALAFAKSVENMEIGHNVSHGQWDWMNDPEIHSTTWEWDMVAVSSQWKYSHNYRHHVLTNIVGVDDDLGFGVMRLTRDESWEPVHLLQPLRNLLLAVIFEWGIALHGVHADRDRYLPDTVRVAEGNTILKRKIARQMVKDYVLFPALSGRRWRRTLGANLTANLLRNLWAYVVIFCGHFPDGAEKFTADVLDKETRAEWYLRQILGAANFKAGPLLAFASGNLCYQIEHHLFPELPSNRYAQIAVRVREVCDKYDLPYTTGSLVRQYLLTLRTIHKLALPDEFLTATADDAPETASERKFAGRGGAVGGLRTALQKGARRRRRGVAA</sequence>
<dbReference type="PANTHER" id="PTHR19353">
    <property type="entry name" value="FATTY ACID DESATURASE 2"/>
    <property type="match status" value="1"/>
</dbReference>
<dbReference type="PANTHER" id="PTHR19353:SF19">
    <property type="entry name" value="DELTA(5) FATTY ACID DESATURASE C-RELATED"/>
    <property type="match status" value="1"/>
</dbReference>
<dbReference type="CDD" id="cd03506">
    <property type="entry name" value="Delta6-FADS-like"/>
    <property type="match status" value="1"/>
</dbReference>
<dbReference type="InterPro" id="IPR005804">
    <property type="entry name" value="FA_desaturase_dom"/>
</dbReference>
<reference evidence="2 3" key="1">
    <citation type="submission" date="2018-12" db="EMBL/GenBank/DDBJ databases">
        <authorList>
            <consortium name="Pathogen Informatics"/>
        </authorList>
    </citation>
    <scope>NUCLEOTIDE SEQUENCE [LARGE SCALE GENOMIC DNA]</scope>
    <source>
        <strain evidence="2 3">NCTC10437</strain>
    </source>
</reference>
<dbReference type="KEGG" id="mauu:NCTC10437_00840"/>